<dbReference type="OrthoDB" id="9797528at2"/>
<dbReference type="AlphaFoldDB" id="A0A5B8C3C5"/>
<evidence type="ECO:0000259" key="2">
    <source>
        <dbReference type="Pfam" id="PF03972"/>
    </source>
</evidence>
<dbReference type="InterPro" id="IPR042183">
    <property type="entry name" value="MmgE/PrpD_sf_1"/>
</dbReference>
<dbReference type="InterPro" id="IPR045336">
    <property type="entry name" value="MmgE_PrpD_N"/>
</dbReference>
<dbReference type="Pfam" id="PF19305">
    <property type="entry name" value="MmgE_PrpD_C"/>
    <property type="match status" value="1"/>
</dbReference>
<evidence type="ECO:0000259" key="3">
    <source>
        <dbReference type="Pfam" id="PF19305"/>
    </source>
</evidence>
<dbReference type="InterPro" id="IPR005656">
    <property type="entry name" value="MmgE_PrpD"/>
</dbReference>
<feature type="domain" description="MmgE/PrpD N-terminal" evidence="2">
    <location>
        <begin position="15"/>
        <end position="254"/>
    </location>
</feature>
<dbReference type="EMBL" id="CP040915">
    <property type="protein sequence ID" value="QDC23775.1"/>
    <property type="molecule type" value="Genomic_DNA"/>
</dbReference>
<proteinExistence type="inferred from homology"/>
<comment type="similarity">
    <text evidence="1">Belongs to the PrpD family.</text>
</comment>
<dbReference type="PANTHER" id="PTHR16943">
    <property type="entry name" value="2-METHYLCITRATE DEHYDRATASE-RELATED"/>
    <property type="match status" value="1"/>
</dbReference>
<dbReference type="RefSeq" id="WP_139927217.1">
    <property type="nucleotide sequence ID" value="NZ_CP040915.1"/>
</dbReference>
<dbReference type="InterPro" id="IPR045337">
    <property type="entry name" value="MmgE_PrpD_C"/>
</dbReference>
<reference evidence="4 5" key="1">
    <citation type="submission" date="2019-05" db="EMBL/GenBank/DDBJ databases">
        <title>Georgenia *** sp. nov., and Georgenia *** sp. nov., isolated from the intestinal contents of plateau pika (Ochotona curzoniae) in the Qinghai-Tibet plateau of China.</title>
        <authorList>
            <person name="Tian Z."/>
        </authorList>
    </citation>
    <scope>NUCLEOTIDE SEQUENCE [LARGE SCALE GENOMIC DNA]</scope>
    <source>
        <strain evidence="4 5">Z443</strain>
    </source>
</reference>
<dbReference type="InterPro" id="IPR036148">
    <property type="entry name" value="MmgE/PrpD_sf"/>
</dbReference>
<dbReference type="SUPFAM" id="SSF103378">
    <property type="entry name" value="2-methylcitrate dehydratase PrpD"/>
    <property type="match status" value="1"/>
</dbReference>
<dbReference type="InterPro" id="IPR042188">
    <property type="entry name" value="MmgE/PrpD_sf_2"/>
</dbReference>
<dbReference type="PANTHER" id="PTHR16943:SF8">
    <property type="entry name" value="2-METHYLCITRATE DEHYDRATASE"/>
    <property type="match status" value="1"/>
</dbReference>
<dbReference type="Gene3D" id="1.10.4100.10">
    <property type="entry name" value="2-methylcitrate dehydratase PrpD"/>
    <property type="match status" value="1"/>
</dbReference>
<accession>A0A5B8C3C5</accession>
<dbReference type="Pfam" id="PF03972">
    <property type="entry name" value="MmgE_PrpD_N"/>
    <property type="match status" value="1"/>
</dbReference>
<dbReference type="GO" id="GO:0016829">
    <property type="term" value="F:lyase activity"/>
    <property type="evidence" value="ECO:0007669"/>
    <property type="project" value="InterPro"/>
</dbReference>
<dbReference type="KEGG" id="gyu:FE374_03255"/>
<gene>
    <name evidence="4" type="ORF">FE374_03255</name>
</gene>
<evidence type="ECO:0000313" key="5">
    <source>
        <dbReference type="Proteomes" id="UP000314616"/>
    </source>
</evidence>
<feature type="domain" description="MmgE/PrpD C-terminal" evidence="3">
    <location>
        <begin position="281"/>
        <end position="449"/>
    </location>
</feature>
<dbReference type="Proteomes" id="UP000314616">
    <property type="component" value="Chromosome"/>
</dbReference>
<name>A0A5B8C3C5_9MICO</name>
<dbReference type="Gene3D" id="3.30.1330.120">
    <property type="entry name" value="2-methylcitrate dehydratase PrpD"/>
    <property type="match status" value="1"/>
</dbReference>
<organism evidence="4 5">
    <name type="scientific">Georgenia yuyongxinii</name>
    <dbReference type="NCBI Taxonomy" id="2589797"/>
    <lineage>
        <taxon>Bacteria</taxon>
        <taxon>Bacillati</taxon>
        <taxon>Actinomycetota</taxon>
        <taxon>Actinomycetes</taxon>
        <taxon>Micrococcales</taxon>
        <taxon>Bogoriellaceae</taxon>
        <taxon>Georgenia</taxon>
    </lineage>
</organism>
<sequence>MQTRNIAPRGKSYSQAFAEFITLLEYEEIPEPVISRAKELILDSFGVAVAAVPQKFFRRAQRAVAELESGSAGGSSVIGLSRRHLLRDAAHLNGILLHGLDFDDTHLGAILHPSAPLLAAALPLGEEMGSSGKELLVAYVAGVEVLARLGEAASGEFHAHGFHPTGVVGAFGAAMVAARLKGGSAATVADAQGLVGTMAAGTLQFLTDGTWTKRSHAGWAAVCGITAAAYARSGFAAPLEVYEGKHGLYATHADRQAGPHIPDVASLGSQWKLLEVTTKPYPACHFTHAYIRTVRRMMDAGSFTADEVAEIHTTVSDVAAAIVMEPIEDKRTVTTAYGAQFSLPYVLAASIVQGGNFTLGEIEDEVLKDPRIRDLAARVHRADAGDGASVDDFCGDVEIVLKDGRRLVGETVAAAVDESAELMEKYAANAGPALGPDRALELRTAVLGLEDVGSIAELMALTQMVGDGAREGLVPAGRS</sequence>
<protein>
    <submittedName>
        <fullName evidence="4">MmgE/PrpD family protein</fullName>
    </submittedName>
</protein>
<evidence type="ECO:0000313" key="4">
    <source>
        <dbReference type="EMBL" id="QDC23775.1"/>
    </source>
</evidence>
<evidence type="ECO:0000256" key="1">
    <source>
        <dbReference type="ARBA" id="ARBA00006174"/>
    </source>
</evidence>